<dbReference type="EMBL" id="CM018031">
    <property type="protein sequence ID" value="KAA8549530.1"/>
    <property type="molecule type" value="Genomic_DNA"/>
</dbReference>
<sequence>MLVMDQKLNESPTVHFTPMAEERKRIGGTGPELALGCSSVSMLVRWSHSFWELAKEARMNVTPVPSSSSKASWAGDHLVSHEDIRSTAGEQTVGQSLQTPTCFKGDSIPPCPLSLSLSQLLLLDANSFQSVKFNRSRDGTSGA</sequence>
<reference evidence="2 3" key="1">
    <citation type="submission" date="2019-09" db="EMBL/GenBank/DDBJ databases">
        <title>A chromosome-level genome assembly of the Chinese tupelo Nyssa sinensis.</title>
        <authorList>
            <person name="Yang X."/>
            <person name="Kang M."/>
            <person name="Yang Y."/>
            <person name="Xiong H."/>
            <person name="Wang M."/>
            <person name="Zhang Z."/>
            <person name="Wang Z."/>
            <person name="Wu H."/>
            <person name="Ma T."/>
            <person name="Liu J."/>
            <person name="Xi Z."/>
        </authorList>
    </citation>
    <scope>NUCLEOTIDE SEQUENCE [LARGE SCALE GENOMIC DNA]</scope>
    <source>
        <strain evidence="2">J267</strain>
        <tissue evidence="2">Leaf</tissue>
    </source>
</reference>
<protein>
    <submittedName>
        <fullName evidence="2">Uncharacterized protein</fullName>
    </submittedName>
</protein>
<keyword evidence="3" id="KW-1185">Reference proteome</keyword>
<organism evidence="2 3">
    <name type="scientific">Nyssa sinensis</name>
    <dbReference type="NCBI Taxonomy" id="561372"/>
    <lineage>
        <taxon>Eukaryota</taxon>
        <taxon>Viridiplantae</taxon>
        <taxon>Streptophyta</taxon>
        <taxon>Embryophyta</taxon>
        <taxon>Tracheophyta</taxon>
        <taxon>Spermatophyta</taxon>
        <taxon>Magnoliopsida</taxon>
        <taxon>eudicotyledons</taxon>
        <taxon>Gunneridae</taxon>
        <taxon>Pentapetalae</taxon>
        <taxon>asterids</taxon>
        <taxon>Cornales</taxon>
        <taxon>Nyssaceae</taxon>
        <taxon>Nyssa</taxon>
    </lineage>
</organism>
<dbReference type="Proteomes" id="UP000325577">
    <property type="component" value="Linkage Group LG0"/>
</dbReference>
<evidence type="ECO:0000313" key="2">
    <source>
        <dbReference type="EMBL" id="KAA8549530.1"/>
    </source>
</evidence>
<evidence type="ECO:0000256" key="1">
    <source>
        <dbReference type="SAM" id="MobiDB-lite"/>
    </source>
</evidence>
<feature type="compositionally biased region" description="Polar residues" evidence="1">
    <location>
        <begin position="88"/>
        <end position="99"/>
    </location>
</feature>
<gene>
    <name evidence="2" type="ORF">F0562_001452</name>
</gene>
<accession>A0A5J5C6E2</accession>
<feature type="region of interest" description="Disordered" evidence="1">
    <location>
        <begin position="80"/>
        <end position="99"/>
    </location>
</feature>
<evidence type="ECO:0000313" key="3">
    <source>
        <dbReference type="Proteomes" id="UP000325577"/>
    </source>
</evidence>
<proteinExistence type="predicted"/>
<dbReference type="AlphaFoldDB" id="A0A5J5C6E2"/>
<name>A0A5J5C6E2_9ASTE</name>